<feature type="domain" description="J" evidence="2">
    <location>
        <begin position="7"/>
        <end position="73"/>
    </location>
</feature>
<dbReference type="SUPFAM" id="SSF46565">
    <property type="entry name" value="Chaperone J-domain"/>
    <property type="match status" value="1"/>
</dbReference>
<dbReference type="FunFam" id="1.10.287.110:FF:000034">
    <property type="entry name" value="Chaperone protein DnaJ"/>
    <property type="match status" value="1"/>
</dbReference>
<dbReference type="InterPro" id="IPR018253">
    <property type="entry name" value="DnaJ_domain_CS"/>
</dbReference>
<dbReference type="PROSITE" id="PS00636">
    <property type="entry name" value="DNAJ_1"/>
    <property type="match status" value="1"/>
</dbReference>
<keyword evidence="4" id="KW-1185">Reference proteome</keyword>
<protein>
    <recommendedName>
        <fullName evidence="2">J domain-containing protein</fullName>
    </recommendedName>
</protein>
<accession>A0AAN0J345</accession>
<dbReference type="AlphaFoldDB" id="A0AAN0J345"/>
<dbReference type="PANTHER" id="PTHR43948:SF10">
    <property type="entry name" value="MRJ, ISOFORM E"/>
    <property type="match status" value="1"/>
</dbReference>
<keyword evidence="1" id="KW-0143">Chaperone</keyword>
<reference evidence="4" key="1">
    <citation type="journal article" date="2010" name="Nature">
        <title>The Amphimedon queenslandica genome and the evolution of animal complexity.</title>
        <authorList>
            <person name="Srivastava M."/>
            <person name="Simakov O."/>
            <person name="Chapman J."/>
            <person name="Fahey B."/>
            <person name="Gauthier M.E."/>
            <person name="Mitros T."/>
            <person name="Richards G.S."/>
            <person name="Conaco C."/>
            <person name="Dacre M."/>
            <person name="Hellsten U."/>
            <person name="Larroux C."/>
            <person name="Putnam N.H."/>
            <person name="Stanke M."/>
            <person name="Adamska M."/>
            <person name="Darling A."/>
            <person name="Degnan S.M."/>
            <person name="Oakley T.H."/>
            <person name="Plachetzki D.C."/>
            <person name="Zhai Y."/>
            <person name="Adamski M."/>
            <person name="Calcino A."/>
            <person name="Cummins S.F."/>
            <person name="Goodstein D.M."/>
            <person name="Harris C."/>
            <person name="Jackson D.J."/>
            <person name="Leys S.P."/>
            <person name="Shu S."/>
            <person name="Woodcroft B.J."/>
            <person name="Vervoort M."/>
            <person name="Kosik K.S."/>
            <person name="Manning G."/>
            <person name="Degnan B.M."/>
            <person name="Rokhsar D.S."/>
        </authorList>
    </citation>
    <scope>NUCLEOTIDE SEQUENCE [LARGE SCALE GENOMIC DNA]</scope>
</reference>
<reference evidence="3" key="2">
    <citation type="submission" date="2024-06" db="UniProtKB">
        <authorList>
            <consortium name="EnsemblMetazoa"/>
        </authorList>
    </citation>
    <scope>IDENTIFICATION</scope>
</reference>
<dbReference type="GO" id="GO:0051082">
    <property type="term" value="F:unfolded protein binding"/>
    <property type="evidence" value="ECO:0007669"/>
    <property type="project" value="TreeGrafter"/>
</dbReference>
<dbReference type="GO" id="GO:0005737">
    <property type="term" value="C:cytoplasm"/>
    <property type="evidence" value="ECO:0007669"/>
    <property type="project" value="TreeGrafter"/>
</dbReference>
<dbReference type="Pfam" id="PF00226">
    <property type="entry name" value="DnaJ"/>
    <property type="match status" value="1"/>
</dbReference>
<organism evidence="3 4">
    <name type="scientific">Amphimedon queenslandica</name>
    <name type="common">Sponge</name>
    <dbReference type="NCBI Taxonomy" id="400682"/>
    <lineage>
        <taxon>Eukaryota</taxon>
        <taxon>Metazoa</taxon>
        <taxon>Porifera</taxon>
        <taxon>Demospongiae</taxon>
        <taxon>Heteroscleromorpha</taxon>
        <taxon>Haplosclerida</taxon>
        <taxon>Niphatidae</taxon>
        <taxon>Amphimedon</taxon>
    </lineage>
</organism>
<gene>
    <name evidence="3" type="primary">100638243</name>
</gene>
<dbReference type="EnsemblMetazoa" id="XM_019995588.1">
    <property type="protein sequence ID" value="XP_019851147.1"/>
    <property type="gene ID" value="LOC100638243"/>
</dbReference>
<evidence type="ECO:0000313" key="3">
    <source>
        <dbReference type="EnsemblMetazoa" id="XP_019851147.1"/>
    </source>
</evidence>
<dbReference type="Gene3D" id="1.10.287.110">
    <property type="entry name" value="DnaJ domain"/>
    <property type="match status" value="1"/>
</dbReference>
<dbReference type="InterPro" id="IPR001623">
    <property type="entry name" value="DnaJ_domain"/>
</dbReference>
<dbReference type="PRINTS" id="PR00625">
    <property type="entry name" value="JDOMAIN"/>
</dbReference>
<dbReference type="InterPro" id="IPR036869">
    <property type="entry name" value="J_dom_sf"/>
</dbReference>
<proteinExistence type="predicted"/>
<dbReference type="PROSITE" id="PS50076">
    <property type="entry name" value="DNAJ_2"/>
    <property type="match status" value="1"/>
</dbReference>
<dbReference type="CDD" id="cd06257">
    <property type="entry name" value="DnaJ"/>
    <property type="match status" value="1"/>
</dbReference>
<dbReference type="PANTHER" id="PTHR43948">
    <property type="entry name" value="DNAJ HOMOLOG SUBFAMILY B"/>
    <property type="match status" value="1"/>
</dbReference>
<evidence type="ECO:0000256" key="1">
    <source>
        <dbReference type="ARBA" id="ARBA00023186"/>
    </source>
</evidence>
<evidence type="ECO:0000259" key="2">
    <source>
        <dbReference type="PROSITE" id="PS50076"/>
    </source>
</evidence>
<dbReference type="SMART" id="SM00271">
    <property type="entry name" value="DnaJ"/>
    <property type="match status" value="1"/>
</dbReference>
<dbReference type="GO" id="GO:0005634">
    <property type="term" value="C:nucleus"/>
    <property type="evidence" value="ECO:0007669"/>
    <property type="project" value="TreeGrafter"/>
</dbReference>
<dbReference type="GO" id="GO:0044183">
    <property type="term" value="F:protein folding chaperone"/>
    <property type="evidence" value="ECO:0007669"/>
    <property type="project" value="TreeGrafter"/>
</dbReference>
<evidence type="ECO:0000313" key="4">
    <source>
        <dbReference type="Proteomes" id="UP000007879"/>
    </source>
</evidence>
<name>A0AAN0J345_AMPQE</name>
<sequence length="226" mass="24191">MASGDTSYYETLGLSKNATEEEIKKAYRKLALKWHPDKNQDNVEEADKKFKEIAEAYEVLKDPEKRSLYDRYGKEGLKQGGFGGHAAASDIFEQFFGTNDVFAAFDKMFQEMGGGLDFGDDFFSDGRSSGRSKGAGGFGGFGMGFGSGFSSSSLFDSPFGGEVTSSGGTYVSTSTRTVNGKTIKTKTTKKGGNTIVEVTKDGVLIKKTINGKEQAIAGGSSGRIKN</sequence>
<dbReference type="Proteomes" id="UP000007879">
    <property type="component" value="Unassembled WGS sequence"/>
</dbReference>
<dbReference type="GO" id="GO:0051087">
    <property type="term" value="F:protein-folding chaperone binding"/>
    <property type="evidence" value="ECO:0007669"/>
    <property type="project" value="TreeGrafter"/>
</dbReference>